<keyword evidence="11" id="KW-0472">Membrane</keyword>
<evidence type="ECO:0000256" key="5">
    <source>
        <dbReference type="ARBA" id="ARBA00022665"/>
    </source>
</evidence>
<dbReference type="SUPFAM" id="SSF48264">
    <property type="entry name" value="Cytochrome P450"/>
    <property type="match status" value="1"/>
</dbReference>
<evidence type="ECO:0000256" key="1">
    <source>
        <dbReference type="ARBA" id="ARBA00001970"/>
    </source>
</evidence>
<dbReference type="Proteomes" id="UP001652642">
    <property type="component" value="Chromosome 2"/>
</dbReference>
<evidence type="ECO:0000256" key="11">
    <source>
        <dbReference type="ARBA" id="ARBA00023136"/>
    </source>
</evidence>
<comment type="subcellular location">
    <subcellularLocation>
        <location evidence="2">Endoplasmic reticulum membrane</location>
        <topology evidence="2">Peripheral membrane protein</topology>
    </subcellularLocation>
</comment>
<evidence type="ECO:0000256" key="21">
    <source>
        <dbReference type="SAM" id="SignalP"/>
    </source>
</evidence>
<dbReference type="RefSeq" id="XP_072844686.1">
    <property type="nucleotide sequence ID" value="XM_072988585.1"/>
</dbReference>
<keyword evidence="10" id="KW-0446">Lipid-binding</keyword>
<evidence type="ECO:0000256" key="9">
    <source>
        <dbReference type="ARBA" id="ARBA00023033"/>
    </source>
</evidence>
<evidence type="ECO:0000256" key="2">
    <source>
        <dbReference type="ARBA" id="ARBA00004406"/>
    </source>
</evidence>
<accession>A0ABM5FH19</accession>
<dbReference type="EC" id="1.14.14.16" evidence="13"/>
<dbReference type="InterPro" id="IPR036396">
    <property type="entry name" value="Cyt_P450_sf"/>
</dbReference>
<evidence type="ECO:0000256" key="14">
    <source>
        <dbReference type="ARBA" id="ARBA00044116"/>
    </source>
</evidence>
<feature type="signal peptide" evidence="21">
    <location>
        <begin position="1"/>
        <end position="15"/>
    </location>
</feature>
<evidence type="ECO:0000256" key="6">
    <source>
        <dbReference type="ARBA" id="ARBA00022723"/>
    </source>
</evidence>
<dbReference type="InterPro" id="IPR002401">
    <property type="entry name" value="Cyt_P450_E_grp-I"/>
</dbReference>
<keyword evidence="4 20" id="KW-0349">Heme</keyword>
<evidence type="ECO:0000256" key="8">
    <source>
        <dbReference type="ARBA" id="ARBA00023004"/>
    </source>
</evidence>
<evidence type="ECO:0000313" key="23">
    <source>
        <dbReference type="RefSeq" id="XP_072844686.1"/>
    </source>
</evidence>
<evidence type="ECO:0000256" key="15">
    <source>
        <dbReference type="ARBA" id="ARBA00044217"/>
    </source>
</evidence>
<dbReference type="PROSITE" id="PS00086">
    <property type="entry name" value="CYTOCHROME_P450"/>
    <property type="match status" value="1"/>
</dbReference>
<evidence type="ECO:0000256" key="13">
    <source>
        <dbReference type="ARBA" id="ARBA00044040"/>
    </source>
</evidence>
<dbReference type="PRINTS" id="PR00463">
    <property type="entry name" value="EP450I"/>
</dbReference>
<keyword evidence="22" id="KW-1185">Reference proteome</keyword>
<sequence>MLTATLIVLALLATALWVWRHGGLHPAKGSGELPGPPALPFVGNLIHMFHPDLPVHFLELARRYGPIYRLRLGNKGEAKHDVVVLNSSEAIREALMRKWSDFAGRPPSFIADLISLGGKDLSLGNYTPTWRLQRKLAHLAFQHSLRGDMERNVQNYAQRLCKVFRDYGGKSVDVAHDFSLHTCCVISSIVFGPLDIAIVEEMHNCMIELVEAWGAVPVKLLDFLPILKIFPNPTFRRLLSCIKSRDAFVQSQMKKHQEPHCSSETRDMVDHMLQFLKEHDTGKWGDTGLLPEHVHMAIVDLLIGGTDTTATLLTWAVAFLLHRPQIQEQIHEELMAVVGVHREPTYSDRQHLPHLSATITETLRMRPSAPLALPHMTIRDTSVSGFFIPKGTTVIPNLYGAHHDEGIWQHPLEFRPERFLEEEEASLEAQRPLVPFSCGARVCLGEALARMEAFLFLAHILRDFQILPSVPGELPDLRGRFDFLVHCKPFEVRLVPRRRAAGAAEGGLHRPEEQKSAVLP</sequence>
<keyword evidence="9 20" id="KW-0503">Monooxygenase</keyword>
<organism evidence="22 23">
    <name type="scientific">Pogona vitticeps</name>
    <name type="common">central bearded dragon</name>
    <dbReference type="NCBI Taxonomy" id="103695"/>
    <lineage>
        <taxon>Eukaryota</taxon>
        <taxon>Metazoa</taxon>
        <taxon>Chordata</taxon>
        <taxon>Craniata</taxon>
        <taxon>Vertebrata</taxon>
        <taxon>Euteleostomi</taxon>
        <taxon>Lepidosauria</taxon>
        <taxon>Squamata</taxon>
        <taxon>Bifurcata</taxon>
        <taxon>Unidentata</taxon>
        <taxon>Episquamata</taxon>
        <taxon>Toxicofera</taxon>
        <taxon>Iguania</taxon>
        <taxon>Acrodonta</taxon>
        <taxon>Agamidae</taxon>
        <taxon>Amphibolurinae</taxon>
        <taxon>Pogona</taxon>
    </lineage>
</organism>
<evidence type="ECO:0000256" key="20">
    <source>
        <dbReference type="RuleBase" id="RU000461"/>
    </source>
</evidence>
<keyword evidence="8 20" id="KW-0408">Iron</keyword>
<evidence type="ECO:0000256" key="12">
    <source>
        <dbReference type="ARBA" id="ARBA00023250"/>
    </source>
</evidence>
<evidence type="ECO:0000256" key="4">
    <source>
        <dbReference type="ARBA" id="ARBA00022617"/>
    </source>
</evidence>
<dbReference type="InterPro" id="IPR001128">
    <property type="entry name" value="Cyt_P450"/>
</dbReference>
<comment type="cofactor">
    <cofactor evidence="1">
        <name>heme b</name>
        <dbReference type="ChEBI" id="CHEBI:60344"/>
    </cofactor>
</comment>
<dbReference type="PANTHER" id="PTHR24289:SF17">
    <property type="entry name" value="STEROID 21-HYDROXYLASE ISOFORM X1"/>
    <property type="match status" value="1"/>
</dbReference>
<evidence type="ECO:0000256" key="18">
    <source>
        <dbReference type="ARBA" id="ARBA00044304"/>
    </source>
</evidence>
<keyword evidence="21" id="KW-0732">Signal</keyword>
<reference evidence="22" key="1">
    <citation type="submission" date="2025-05" db="UniProtKB">
        <authorList>
            <consortium name="RefSeq"/>
        </authorList>
    </citation>
    <scope>NUCLEOTIDE SEQUENCE [LARGE SCALE GENOMIC DNA]</scope>
</reference>
<name>A0ABM5FH19_9SAUR</name>
<keyword evidence="12" id="KW-0755">Steroidogenesis</keyword>
<evidence type="ECO:0000256" key="17">
    <source>
        <dbReference type="ARBA" id="ARBA00044282"/>
    </source>
</evidence>
<feature type="chain" id="PRO_5045316275" description="Steroid 21-hydroxylase" evidence="21">
    <location>
        <begin position="16"/>
        <end position="520"/>
    </location>
</feature>
<dbReference type="PRINTS" id="PR00385">
    <property type="entry name" value="P450"/>
</dbReference>
<keyword evidence="6 20" id="KW-0479">Metal-binding</keyword>
<evidence type="ECO:0000256" key="19">
    <source>
        <dbReference type="ARBA" id="ARBA00044342"/>
    </source>
</evidence>
<dbReference type="GeneID" id="110090188"/>
<dbReference type="Gene3D" id="1.10.630.10">
    <property type="entry name" value="Cytochrome P450"/>
    <property type="match status" value="1"/>
</dbReference>
<comment type="similarity">
    <text evidence="3 20">Belongs to the cytochrome P450 family.</text>
</comment>
<evidence type="ECO:0000256" key="3">
    <source>
        <dbReference type="ARBA" id="ARBA00010617"/>
    </source>
</evidence>
<evidence type="ECO:0000256" key="10">
    <source>
        <dbReference type="ARBA" id="ARBA00023121"/>
    </source>
</evidence>
<dbReference type="InterPro" id="IPR017972">
    <property type="entry name" value="Cyt_P450_CS"/>
</dbReference>
<evidence type="ECO:0000256" key="7">
    <source>
        <dbReference type="ARBA" id="ARBA00023002"/>
    </source>
</evidence>
<proteinExistence type="inferred from homology"/>
<dbReference type="Pfam" id="PF00067">
    <property type="entry name" value="p450"/>
    <property type="match status" value="1"/>
</dbReference>
<dbReference type="PANTHER" id="PTHR24289">
    <property type="entry name" value="STEROID 17-ALPHA-HYDROXYLASE/17,20 LYASE"/>
    <property type="match status" value="1"/>
</dbReference>
<reference evidence="23" key="2">
    <citation type="submission" date="2025-08" db="UniProtKB">
        <authorList>
            <consortium name="RefSeq"/>
        </authorList>
    </citation>
    <scope>IDENTIFICATION</scope>
</reference>
<evidence type="ECO:0000256" key="16">
    <source>
        <dbReference type="ARBA" id="ARBA00044265"/>
    </source>
</evidence>
<keyword evidence="7 20" id="KW-0560">Oxidoreductase</keyword>
<evidence type="ECO:0000313" key="22">
    <source>
        <dbReference type="Proteomes" id="UP001652642"/>
    </source>
</evidence>
<gene>
    <name evidence="23" type="primary">CYP21A2</name>
</gene>
<keyword evidence="5" id="KW-0754">Steroid-binding</keyword>
<protein>
    <recommendedName>
        <fullName evidence="14">Steroid 21-hydroxylase</fullName>
        <ecNumber evidence="13">1.14.14.16</ecNumber>
    </recommendedName>
    <alternativeName>
        <fullName evidence="18">21-OHase</fullName>
    </alternativeName>
    <alternativeName>
        <fullName evidence="15">Cytochrome P-450c21</fullName>
    </alternativeName>
    <alternativeName>
        <fullName evidence="19">Cytochrome P450 21</fullName>
    </alternativeName>
    <alternativeName>
        <fullName evidence="17">Cytochrome P450 XXI</fullName>
    </alternativeName>
    <alternativeName>
        <fullName evidence="16">Cytochrome P450-C21</fullName>
    </alternativeName>
</protein>